<dbReference type="PANTHER" id="PTHR36109">
    <property type="entry name" value="MEMBRANE PROTEIN-RELATED"/>
    <property type="match status" value="1"/>
</dbReference>
<organism evidence="1 2">
    <name type="scientific">Novosphingobium anseongense</name>
    <dbReference type="NCBI Taxonomy" id="3133436"/>
    <lineage>
        <taxon>Bacteria</taxon>
        <taxon>Pseudomonadati</taxon>
        <taxon>Pseudomonadota</taxon>
        <taxon>Alphaproteobacteria</taxon>
        <taxon>Sphingomonadales</taxon>
        <taxon>Sphingomonadaceae</taxon>
        <taxon>Novosphingobium</taxon>
    </lineage>
</organism>
<evidence type="ECO:0000313" key="2">
    <source>
        <dbReference type="Proteomes" id="UP001361239"/>
    </source>
</evidence>
<dbReference type="RefSeq" id="WP_339589439.1">
    <property type="nucleotide sequence ID" value="NZ_JBBHJZ010000008.1"/>
</dbReference>
<dbReference type="Proteomes" id="UP001361239">
    <property type="component" value="Unassembled WGS sequence"/>
</dbReference>
<proteinExistence type="predicted"/>
<gene>
    <name evidence="1" type="ORF">WG901_22800</name>
</gene>
<dbReference type="EMBL" id="JBBHJZ010000008">
    <property type="protein sequence ID" value="MEJ5979501.1"/>
    <property type="molecule type" value="Genomic_DNA"/>
</dbReference>
<accession>A0ABU8S2C0</accession>
<evidence type="ECO:0008006" key="3">
    <source>
        <dbReference type="Google" id="ProtNLM"/>
    </source>
</evidence>
<dbReference type="InterPro" id="IPR052948">
    <property type="entry name" value="Low_temp-induced_all0457"/>
</dbReference>
<reference evidence="1 2" key="1">
    <citation type="submission" date="2024-03" db="EMBL/GenBank/DDBJ databases">
        <authorList>
            <person name="Jo J.-H."/>
        </authorList>
    </citation>
    <scope>NUCLEOTIDE SEQUENCE [LARGE SCALE GENOMIC DNA]</scope>
    <source>
        <strain evidence="1 2">PS1R-30</strain>
    </source>
</reference>
<evidence type="ECO:0000313" key="1">
    <source>
        <dbReference type="EMBL" id="MEJ5979501.1"/>
    </source>
</evidence>
<dbReference type="PANTHER" id="PTHR36109:SF2">
    <property type="entry name" value="MEMBRANE PROTEIN"/>
    <property type="match status" value="1"/>
</dbReference>
<name>A0ABU8S2C0_9SPHN</name>
<keyword evidence="2" id="KW-1185">Reference proteome</keyword>
<comment type="caution">
    <text evidence="1">The sequence shown here is derived from an EMBL/GenBank/DDBJ whole genome shotgun (WGS) entry which is preliminary data.</text>
</comment>
<protein>
    <recommendedName>
        <fullName evidence="3">General stress protein 17M-like domain-containing protein</fullName>
    </recommendedName>
</protein>
<sequence length="185" mass="18527">MTDISSTWNDSANGVVSAVFDTDDEARDAIEALRTEGVNDASLSLITQRRGTTTTANADGEVVDEEHSNLLRGILGGGALGAGLGIAALAIPGVGPLVAAGAIAATAVPEALAIGAVAGAALGTANEALKNHGVADDDVEYYGNRLKSQGGVLVTVHPNGEASFQRVQQILHANGGHNAAQPRAA</sequence>